<sequence length="171" mass="18099">MSTSTSTSMSVTAPTLADLTARTGLAVLDHLEREAEVPVIDGLQAQGDLLVVPLHLVADDVTLSEGPGPHWTPVPAEGLELLRSAAGGNPHTLVADPGTCRWTRGVHDRFGLALGVLATTAPAYLLHPEHGGSGLAPGTYAVRRQREAALRHAWRDDRARWSPGESRLVAD</sequence>
<organism evidence="1 2">
    <name type="scientific">Nocardiopsis endophytica</name>
    <dbReference type="NCBI Taxonomy" id="3018445"/>
    <lineage>
        <taxon>Bacteria</taxon>
        <taxon>Bacillati</taxon>
        <taxon>Actinomycetota</taxon>
        <taxon>Actinomycetes</taxon>
        <taxon>Streptosporangiales</taxon>
        <taxon>Nocardiopsidaceae</taxon>
        <taxon>Nocardiopsis</taxon>
    </lineage>
</organism>
<proteinExistence type="predicted"/>
<accession>A0ABT4UCG2</accession>
<gene>
    <name evidence="1" type="ORF">O4J56_28785</name>
</gene>
<name>A0ABT4UCG2_9ACTN</name>
<dbReference type="EMBL" id="JAQFWQ010000136">
    <property type="protein sequence ID" value="MDA2814674.1"/>
    <property type="molecule type" value="Genomic_DNA"/>
</dbReference>
<evidence type="ECO:0000313" key="1">
    <source>
        <dbReference type="EMBL" id="MDA2814674.1"/>
    </source>
</evidence>
<reference evidence="1 2" key="1">
    <citation type="submission" date="2023-01" db="EMBL/GenBank/DDBJ databases">
        <title>Draft genome sequence of Nocardiopsis sp. RSe5-2 isolated from halophytes.</title>
        <authorList>
            <person name="Duangmal K."/>
            <person name="Chantavorakit T."/>
        </authorList>
    </citation>
    <scope>NUCLEOTIDE SEQUENCE [LARGE SCALE GENOMIC DNA]</scope>
    <source>
        <strain evidence="1 2">RSe5-2</strain>
    </source>
</reference>
<comment type="caution">
    <text evidence="1">The sequence shown here is derived from an EMBL/GenBank/DDBJ whole genome shotgun (WGS) entry which is preliminary data.</text>
</comment>
<evidence type="ECO:0000313" key="2">
    <source>
        <dbReference type="Proteomes" id="UP001527866"/>
    </source>
</evidence>
<dbReference type="RefSeq" id="WP_270690152.1">
    <property type="nucleotide sequence ID" value="NZ_JAQFWQ010000136.1"/>
</dbReference>
<keyword evidence="2" id="KW-1185">Reference proteome</keyword>
<protein>
    <submittedName>
        <fullName evidence="1">Uncharacterized protein</fullName>
    </submittedName>
</protein>
<dbReference type="Proteomes" id="UP001527866">
    <property type="component" value="Unassembled WGS sequence"/>
</dbReference>